<name>A0A0E9W4R8_ANGAN</name>
<sequence>MSHLRADLN</sequence>
<dbReference type="EMBL" id="GBXM01023987">
    <property type="protein sequence ID" value="JAH84590.1"/>
    <property type="molecule type" value="Transcribed_RNA"/>
</dbReference>
<reference evidence="1" key="2">
    <citation type="journal article" date="2015" name="Fish Shellfish Immunol.">
        <title>Early steps in the European eel (Anguilla anguilla)-Vibrio vulnificus interaction in the gills: Role of the RtxA13 toxin.</title>
        <authorList>
            <person name="Callol A."/>
            <person name="Pajuelo D."/>
            <person name="Ebbesson L."/>
            <person name="Teles M."/>
            <person name="MacKenzie S."/>
            <person name="Amaro C."/>
        </authorList>
    </citation>
    <scope>NUCLEOTIDE SEQUENCE</scope>
</reference>
<proteinExistence type="predicted"/>
<protein>
    <submittedName>
        <fullName evidence="1">Uncharacterized protein</fullName>
    </submittedName>
</protein>
<organism evidence="1">
    <name type="scientific">Anguilla anguilla</name>
    <name type="common">European freshwater eel</name>
    <name type="synonym">Muraena anguilla</name>
    <dbReference type="NCBI Taxonomy" id="7936"/>
    <lineage>
        <taxon>Eukaryota</taxon>
        <taxon>Metazoa</taxon>
        <taxon>Chordata</taxon>
        <taxon>Craniata</taxon>
        <taxon>Vertebrata</taxon>
        <taxon>Euteleostomi</taxon>
        <taxon>Actinopterygii</taxon>
        <taxon>Neopterygii</taxon>
        <taxon>Teleostei</taxon>
        <taxon>Anguilliformes</taxon>
        <taxon>Anguillidae</taxon>
        <taxon>Anguilla</taxon>
    </lineage>
</organism>
<reference evidence="1" key="1">
    <citation type="submission" date="2014-11" db="EMBL/GenBank/DDBJ databases">
        <authorList>
            <person name="Amaro Gonzalez C."/>
        </authorList>
    </citation>
    <scope>NUCLEOTIDE SEQUENCE</scope>
</reference>
<accession>A0A0E9W4R8</accession>
<evidence type="ECO:0000313" key="1">
    <source>
        <dbReference type="EMBL" id="JAH84590.1"/>
    </source>
</evidence>